<keyword evidence="5" id="KW-0029">Amino-acid transport</keyword>
<dbReference type="GO" id="GO:0005743">
    <property type="term" value="C:mitochondrial inner membrane"/>
    <property type="evidence" value="ECO:0007669"/>
    <property type="project" value="TreeGrafter"/>
</dbReference>
<feature type="transmembrane region" description="Helical" evidence="9">
    <location>
        <begin position="264"/>
        <end position="284"/>
    </location>
</feature>
<keyword evidence="8 9" id="KW-0472">Membrane</keyword>
<evidence type="ECO:0000256" key="1">
    <source>
        <dbReference type="ARBA" id="ARBA00004225"/>
    </source>
</evidence>
<dbReference type="NCBIfam" id="TIGR00798">
    <property type="entry name" value="mtc"/>
    <property type="match status" value="1"/>
</dbReference>
<evidence type="ECO:0000256" key="4">
    <source>
        <dbReference type="ARBA" id="ARBA00022692"/>
    </source>
</evidence>
<evidence type="ECO:0000256" key="7">
    <source>
        <dbReference type="ARBA" id="ARBA00023128"/>
    </source>
</evidence>
<gene>
    <name evidence="10" type="primary">SFXN1</name>
    <name evidence="10" type="ORF">g.77328</name>
</gene>
<comment type="subcellular location">
    <subcellularLocation>
        <location evidence="1 9">Mitochondrion membrane</location>
        <topology evidence="1 9">Multi-pass membrane protein</topology>
    </subcellularLocation>
</comment>
<feature type="transmembrane region" description="Helical" evidence="9">
    <location>
        <begin position="223"/>
        <end position="244"/>
    </location>
</feature>
<comment type="similarity">
    <text evidence="2 9">Belongs to the sideroflexin family.</text>
</comment>
<evidence type="ECO:0000313" key="10">
    <source>
        <dbReference type="EMBL" id="MBY21202.1"/>
    </source>
</evidence>
<dbReference type="PANTHER" id="PTHR11153:SF8">
    <property type="entry name" value="SIDEROFLEXIN-1"/>
    <property type="match status" value="1"/>
</dbReference>
<dbReference type="InterPro" id="IPR004686">
    <property type="entry name" value="Mtc"/>
</dbReference>
<evidence type="ECO:0000256" key="5">
    <source>
        <dbReference type="ARBA" id="ARBA00022970"/>
    </source>
</evidence>
<dbReference type="PANTHER" id="PTHR11153">
    <property type="entry name" value="SIDEROFLEXIN"/>
    <property type="match status" value="1"/>
</dbReference>
<name>A0A2S2NVW3_SCHGA</name>
<dbReference type="AlphaFoldDB" id="A0A2S2NVW3"/>
<sequence length="317" mass="35394">MTERVNLDVPRWDQTQYWGRVKYFFTTTNPLNIFKSNIELEKCKEIVNDYKKGDSIPDGLTLEDVYKAKDVVDSAYHPETGDKMIIFGRMSAQVPMNMLITGCMVTFYKTTPAVIFWQWFNQSFNALVNYTNRSGTSPMPLDQVAKSYVLATSGALVTALGLNKLVKRLPTVAGRFVPFAAVAAANCINIPLMRKKELDNGIEVYDENKNLLGESKSAARQGITAVVLSRILMSAPGMVISPVIMEAIEQRGLIKNMKWAPAPLQIVLCGFFLTFATPMCCALYPQVSPISIDKLEPELQKSAEKFNSKIGYYNKGL</sequence>
<evidence type="ECO:0000256" key="6">
    <source>
        <dbReference type="ARBA" id="ARBA00022989"/>
    </source>
</evidence>
<evidence type="ECO:0000256" key="8">
    <source>
        <dbReference type="ARBA" id="ARBA00023136"/>
    </source>
</evidence>
<feature type="transmembrane region" description="Helical" evidence="9">
    <location>
        <begin position="148"/>
        <end position="166"/>
    </location>
</feature>
<feature type="transmembrane region" description="Helical" evidence="9">
    <location>
        <begin position="99"/>
        <end position="120"/>
    </location>
</feature>
<dbReference type="GO" id="GO:0015075">
    <property type="term" value="F:monoatomic ion transmembrane transporter activity"/>
    <property type="evidence" value="ECO:0007669"/>
    <property type="project" value="InterPro"/>
</dbReference>
<accession>A0A2S2NVW3</accession>
<organism evidence="10">
    <name type="scientific">Schizaphis graminum</name>
    <name type="common">Green bug aphid</name>
    <dbReference type="NCBI Taxonomy" id="13262"/>
    <lineage>
        <taxon>Eukaryota</taxon>
        <taxon>Metazoa</taxon>
        <taxon>Ecdysozoa</taxon>
        <taxon>Arthropoda</taxon>
        <taxon>Hexapoda</taxon>
        <taxon>Insecta</taxon>
        <taxon>Pterygota</taxon>
        <taxon>Neoptera</taxon>
        <taxon>Paraneoptera</taxon>
        <taxon>Hemiptera</taxon>
        <taxon>Sternorrhyncha</taxon>
        <taxon>Aphidomorpha</taxon>
        <taxon>Aphidoidea</taxon>
        <taxon>Aphididae</taxon>
        <taxon>Aphidini</taxon>
        <taxon>Schizaphis</taxon>
    </lineage>
</organism>
<evidence type="ECO:0000256" key="2">
    <source>
        <dbReference type="ARBA" id="ARBA00005974"/>
    </source>
</evidence>
<keyword evidence="4 9" id="KW-0812">Transmembrane</keyword>
<reference evidence="10" key="1">
    <citation type="submission" date="2018-04" db="EMBL/GenBank/DDBJ databases">
        <title>Transcriptome of Schizaphis graminum biotype I.</title>
        <authorList>
            <person name="Scully E.D."/>
            <person name="Geib S.M."/>
            <person name="Palmer N.A."/>
            <person name="Koch K."/>
            <person name="Bradshaw J."/>
            <person name="Heng-Moss T."/>
            <person name="Sarath G."/>
        </authorList>
    </citation>
    <scope>NUCLEOTIDE SEQUENCE</scope>
</reference>
<evidence type="ECO:0000256" key="9">
    <source>
        <dbReference type="RuleBase" id="RU362000"/>
    </source>
</evidence>
<protein>
    <recommendedName>
        <fullName evidence="9">Sidoreflexin</fullName>
    </recommendedName>
</protein>
<keyword evidence="7 9" id="KW-0496">Mitochondrion</keyword>
<keyword evidence="3" id="KW-0813">Transport</keyword>
<dbReference type="EMBL" id="GGMR01008583">
    <property type="protein sequence ID" value="MBY21202.1"/>
    <property type="molecule type" value="Transcribed_RNA"/>
</dbReference>
<dbReference type="Pfam" id="PF03820">
    <property type="entry name" value="SFXNs"/>
    <property type="match status" value="1"/>
</dbReference>
<keyword evidence="6 9" id="KW-1133">Transmembrane helix</keyword>
<dbReference type="GO" id="GO:0140300">
    <property type="term" value="P:serine import into mitochondrion"/>
    <property type="evidence" value="ECO:0007669"/>
    <property type="project" value="TreeGrafter"/>
</dbReference>
<evidence type="ECO:0000256" key="3">
    <source>
        <dbReference type="ARBA" id="ARBA00022448"/>
    </source>
</evidence>
<proteinExistence type="inferred from homology"/>